<organism evidence="2 3">
    <name type="scientific">Portunus trituberculatus</name>
    <name type="common">Swimming crab</name>
    <name type="synonym">Neptunus trituberculatus</name>
    <dbReference type="NCBI Taxonomy" id="210409"/>
    <lineage>
        <taxon>Eukaryota</taxon>
        <taxon>Metazoa</taxon>
        <taxon>Ecdysozoa</taxon>
        <taxon>Arthropoda</taxon>
        <taxon>Crustacea</taxon>
        <taxon>Multicrustacea</taxon>
        <taxon>Malacostraca</taxon>
        <taxon>Eumalacostraca</taxon>
        <taxon>Eucarida</taxon>
        <taxon>Decapoda</taxon>
        <taxon>Pleocyemata</taxon>
        <taxon>Brachyura</taxon>
        <taxon>Eubrachyura</taxon>
        <taxon>Portunoidea</taxon>
        <taxon>Portunidae</taxon>
        <taxon>Portuninae</taxon>
        <taxon>Portunus</taxon>
    </lineage>
</organism>
<dbReference type="SUPFAM" id="SSF63829">
    <property type="entry name" value="Calcium-dependent phosphotriesterase"/>
    <property type="match status" value="1"/>
</dbReference>
<keyword evidence="3" id="KW-1185">Reference proteome</keyword>
<protein>
    <submittedName>
        <fullName evidence="2">Uncharacterized protein</fullName>
    </submittedName>
</protein>
<reference evidence="2 3" key="1">
    <citation type="submission" date="2019-05" db="EMBL/GenBank/DDBJ databases">
        <title>Another draft genome of Portunus trituberculatus and its Hox gene families provides insights of decapod evolution.</title>
        <authorList>
            <person name="Jeong J.-H."/>
            <person name="Song I."/>
            <person name="Kim S."/>
            <person name="Choi T."/>
            <person name="Kim D."/>
            <person name="Ryu S."/>
            <person name="Kim W."/>
        </authorList>
    </citation>
    <scope>NUCLEOTIDE SEQUENCE [LARGE SCALE GENOMIC DNA]</scope>
    <source>
        <tissue evidence="2">Muscle</tissue>
    </source>
</reference>
<feature type="signal peptide" evidence="1">
    <location>
        <begin position="1"/>
        <end position="19"/>
    </location>
</feature>
<name>A0A5B7JTY2_PORTR</name>
<gene>
    <name evidence="2" type="ORF">E2C01_095797</name>
</gene>
<sequence>MYLLIFISLLHVAFRSACLQTNKSLIDCSSLQGLSNPHDVVVSPDGREVYVAEIGPNNVWRFVNEDGSPPRKAPTPSLFQRITNFLTSILNMF</sequence>
<dbReference type="EMBL" id="VSRR010122423">
    <property type="protein sequence ID" value="MPD00331.1"/>
    <property type="molecule type" value="Genomic_DNA"/>
</dbReference>
<comment type="caution">
    <text evidence="2">The sequence shown here is derived from an EMBL/GenBank/DDBJ whole genome shotgun (WGS) entry which is preliminary data.</text>
</comment>
<dbReference type="Proteomes" id="UP000324222">
    <property type="component" value="Unassembled WGS sequence"/>
</dbReference>
<keyword evidence="1" id="KW-0732">Signal</keyword>
<dbReference type="OrthoDB" id="10018185at2759"/>
<accession>A0A5B7JTY2</accession>
<evidence type="ECO:0000256" key="1">
    <source>
        <dbReference type="SAM" id="SignalP"/>
    </source>
</evidence>
<evidence type="ECO:0000313" key="2">
    <source>
        <dbReference type="EMBL" id="MPD00331.1"/>
    </source>
</evidence>
<proteinExistence type="predicted"/>
<evidence type="ECO:0000313" key="3">
    <source>
        <dbReference type="Proteomes" id="UP000324222"/>
    </source>
</evidence>
<dbReference type="Gene3D" id="2.130.10.10">
    <property type="entry name" value="YVTN repeat-like/Quinoprotein amine dehydrogenase"/>
    <property type="match status" value="1"/>
</dbReference>
<dbReference type="AlphaFoldDB" id="A0A5B7JTY2"/>
<feature type="chain" id="PRO_5022668768" evidence="1">
    <location>
        <begin position="20"/>
        <end position="93"/>
    </location>
</feature>
<dbReference type="InterPro" id="IPR015943">
    <property type="entry name" value="WD40/YVTN_repeat-like_dom_sf"/>
</dbReference>